<reference evidence="1 2" key="1">
    <citation type="journal article" date="2018" name="Sci. Rep.">
        <title>Genomic signatures of local adaptation to the degree of environmental predictability in rotifers.</title>
        <authorList>
            <person name="Franch-Gras L."/>
            <person name="Hahn C."/>
            <person name="Garcia-Roger E.M."/>
            <person name="Carmona M.J."/>
            <person name="Serra M."/>
            <person name="Gomez A."/>
        </authorList>
    </citation>
    <scope>NUCLEOTIDE SEQUENCE [LARGE SCALE GENOMIC DNA]</scope>
    <source>
        <strain evidence="1">HYR1</strain>
    </source>
</reference>
<protein>
    <submittedName>
        <fullName evidence="1">Uncharacterized protein</fullName>
    </submittedName>
</protein>
<evidence type="ECO:0000313" key="1">
    <source>
        <dbReference type="EMBL" id="RMZ96664.1"/>
    </source>
</evidence>
<proteinExistence type="predicted"/>
<comment type="caution">
    <text evidence="1">The sequence shown here is derived from an EMBL/GenBank/DDBJ whole genome shotgun (WGS) entry which is preliminary data.</text>
</comment>
<gene>
    <name evidence="1" type="ORF">BpHYR1_051137</name>
</gene>
<evidence type="ECO:0000313" key="2">
    <source>
        <dbReference type="Proteomes" id="UP000276133"/>
    </source>
</evidence>
<dbReference type="EMBL" id="REGN01011989">
    <property type="protein sequence ID" value="RMZ96664.1"/>
    <property type="molecule type" value="Genomic_DNA"/>
</dbReference>
<name>A0A3M7PD65_BRAPC</name>
<sequence>LNSIVLQVTQFRQYHQKIKFSKDLITKKIINSHNPKPKELEFLLFHKYQLQHEQPVINAKKVISKLMILNFTSGLSSIK</sequence>
<dbReference type="Proteomes" id="UP000276133">
    <property type="component" value="Unassembled WGS sequence"/>
</dbReference>
<accession>A0A3M7PD65</accession>
<dbReference type="AlphaFoldDB" id="A0A3M7PD65"/>
<keyword evidence="2" id="KW-1185">Reference proteome</keyword>
<feature type="non-terminal residue" evidence="1">
    <location>
        <position position="1"/>
    </location>
</feature>
<organism evidence="1 2">
    <name type="scientific">Brachionus plicatilis</name>
    <name type="common">Marine rotifer</name>
    <name type="synonym">Brachionus muelleri</name>
    <dbReference type="NCBI Taxonomy" id="10195"/>
    <lineage>
        <taxon>Eukaryota</taxon>
        <taxon>Metazoa</taxon>
        <taxon>Spiralia</taxon>
        <taxon>Gnathifera</taxon>
        <taxon>Rotifera</taxon>
        <taxon>Eurotatoria</taxon>
        <taxon>Monogononta</taxon>
        <taxon>Pseudotrocha</taxon>
        <taxon>Ploima</taxon>
        <taxon>Brachionidae</taxon>
        <taxon>Brachionus</taxon>
    </lineage>
</organism>